<sequence length="244" mass="27803">MSEYNSISVVLPAYNEEDNIKKALTSIYSYLAAKFETFEIIVVSDGSTDRTNTIVKKLSNKFKNIHLVLHPKNKGYGSTLRSGFKAAKNDLIFYTDSDNQYNINDLDKLLNLVKKFDIVAGYRVKRKDPLFRIFIASVYNLIIKTLLGLNTKDIDCSFKIYKKEVIKTLKLKSKTGLIDAEILIKAQKKGFKVGQVGVSHFPRVKGRTIYEAGPRNKILAFVKPSVVINIFKEIKELWPDLKRS</sequence>
<evidence type="ECO:0000256" key="4">
    <source>
        <dbReference type="ARBA" id="ARBA00022692"/>
    </source>
</evidence>
<comment type="caution">
    <text evidence="9">The sequence shown here is derived from an EMBL/GenBank/DDBJ whole genome shotgun (WGS) entry which is preliminary data.</text>
</comment>
<dbReference type="PANTHER" id="PTHR48090">
    <property type="entry name" value="UNDECAPRENYL-PHOSPHATE 4-DEOXY-4-FORMAMIDO-L-ARABINOSE TRANSFERASE-RELATED"/>
    <property type="match status" value="1"/>
</dbReference>
<dbReference type="InterPro" id="IPR050256">
    <property type="entry name" value="Glycosyltransferase_2"/>
</dbReference>
<keyword evidence="3" id="KW-0808">Transferase</keyword>
<dbReference type="Proteomes" id="UP000178603">
    <property type="component" value="Unassembled WGS sequence"/>
</dbReference>
<keyword evidence="5" id="KW-0448">Lipopolysaccharide biosynthesis</keyword>
<dbReference type="GO" id="GO:0099621">
    <property type="term" value="F:undecaprenyl-phosphate 4-deoxy-4-formamido-L-arabinose transferase activity"/>
    <property type="evidence" value="ECO:0007669"/>
    <property type="project" value="TreeGrafter"/>
</dbReference>
<feature type="domain" description="Glycosyltransferase 2-like" evidence="8">
    <location>
        <begin position="8"/>
        <end position="168"/>
    </location>
</feature>
<dbReference type="InterPro" id="IPR029044">
    <property type="entry name" value="Nucleotide-diphossugar_trans"/>
</dbReference>
<protein>
    <recommendedName>
        <fullName evidence="8">Glycosyltransferase 2-like domain-containing protein</fullName>
    </recommendedName>
</protein>
<keyword evidence="7" id="KW-0472">Membrane</keyword>
<dbReference type="GO" id="GO:0009103">
    <property type="term" value="P:lipopolysaccharide biosynthetic process"/>
    <property type="evidence" value="ECO:0007669"/>
    <property type="project" value="UniProtKB-KW"/>
</dbReference>
<keyword evidence="1" id="KW-1003">Cell membrane</keyword>
<evidence type="ECO:0000259" key="8">
    <source>
        <dbReference type="Pfam" id="PF00535"/>
    </source>
</evidence>
<evidence type="ECO:0000256" key="1">
    <source>
        <dbReference type="ARBA" id="ARBA00022475"/>
    </source>
</evidence>
<reference evidence="9 10" key="1">
    <citation type="journal article" date="2016" name="Nat. Commun.">
        <title>Thousands of microbial genomes shed light on interconnected biogeochemical processes in an aquifer system.</title>
        <authorList>
            <person name="Anantharaman K."/>
            <person name="Brown C.T."/>
            <person name="Hug L.A."/>
            <person name="Sharon I."/>
            <person name="Castelle C.J."/>
            <person name="Probst A.J."/>
            <person name="Thomas B.C."/>
            <person name="Singh A."/>
            <person name="Wilkins M.J."/>
            <person name="Karaoz U."/>
            <person name="Brodie E.L."/>
            <person name="Williams K.H."/>
            <person name="Hubbard S.S."/>
            <person name="Banfield J.F."/>
        </authorList>
    </citation>
    <scope>NUCLEOTIDE SEQUENCE [LARGE SCALE GENOMIC DNA]</scope>
</reference>
<keyword evidence="6" id="KW-1133">Transmembrane helix</keyword>
<evidence type="ECO:0000256" key="6">
    <source>
        <dbReference type="ARBA" id="ARBA00022989"/>
    </source>
</evidence>
<proteinExistence type="predicted"/>
<dbReference type="Pfam" id="PF00535">
    <property type="entry name" value="Glycos_transf_2"/>
    <property type="match status" value="1"/>
</dbReference>
<evidence type="ECO:0000256" key="5">
    <source>
        <dbReference type="ARBA" id="ARBA00022985"/>
    </source>
</evidence>
<accession>A0A1F8APU6</accession>
<dbReference type="CDD" id="cd04179">
    <property type="entry name" value="DPM_DPG-synthase_like"/>
    <property type="match status" value="1"/>
</dbReference>
<gene>
    <name evidence="9" type="ORF">A3E44_05260</name>
</gene>
<evidence type="ECO:0000313" key="9">
    <source>
        <dbReference type="EMBL" id="OGM53797.1"/>
    </source>
</evidence>
<dbReference type="GO" id="GO:0005886">
    <property type="term" value="C:plasma membrane"/>
    <property type="evidence" value="ECO:0007669"/>
    <property type="project" value="TreeGrafter"/>
</dbReference>
<dbReference type="Gene3D" id="3.90.550.10">
    <property type="entry name" value="Spore Coat Polysaccharide Biosynthesis Protein SpsA, Chain A"/>
    <property type="match status" value="1"/>
</dbReference>
<dbReference type="AlphaFoldDB" id="A0A1F8APU6"/>
<keyword evidence="2" id="KW-0328">Glycosyltransferase</keyword>
<dbReference type="SUPFAM" id="SSF53448">
    <property type="entry name" value="Nucleotide-diphospho-sugar transferases"/>
    <property type="match status" value="1"/>
</dbReference>
<organism evidence="9 10">
    <name type="scientific">Candidatus Woesebacteria bacterium RIFCSPHIGHO2_12_FULL_41_24</name>
    <dbReference type="NCBI Taxonomy" id="1802510"/>
    <lineage>
        <taxon>Bacteria</taxon>
        <taxon>Candidatus Woeseibacteriota</taxon>
    </lineage>
</organism>
<name>A0A1F8APU6_9BACT</name>
<evidence type="ECO:0000256" key="7">
    <source>
        <dbReference type="ARBA" id="ARBA00023136"/>
    </source>
</evidence>
<keyword evidence="4" id="KW-0812">Transmembrane</keyword>
<evidence type="ECO:0000256" key="3">
    <source>
        <dbReference type="ARBA" id="ARBA00022679"/>
    </source>
</evidence>
<dbReference type="InterPro" id="IPR001173">
    <property type="entry name" value="Glyco_trans_2-like"/>
</dbReference>
<evidence type="ECO:0000313" key="10">
    <source>
        <dbReference type="Proteomes" id="UP000178603"/>
    </source>
</evidence>
<dbReference type="PANTHER" id="PTHR48090:SF3">
    <property type="entry name" value="UNDECAPRENYL-PHOSPHATE 4-DEOXY-4-FORMAMIDO-L-ARABINOSE TRANSFERASE"/>
    <property type="match status" value="1"/>
</dbReference>
<evidence type="ECO:0000256" key="2">
    <source>
        <dbReference type="ARBA" id="ARBA00022676"/>
    </source>
</evidence>
<dbReference type="EMBL" id="MGGW01000020">
    <property type="protein sequence ID" value="OGM53797.1"/>
    <property type="molecule type" value="Genomic_DNA"/>
</dbReference>